<feature type="domain" description="NmrA-like" evidence="4">
    <location>
        <begin position="3"/>
        <end position="297"/>
    </location>
</feature>
<dbReference type="SUPFAM" id="SSF51735">
    <property type="entry name" value="NAD(P)-binding Rossmann-fold domains"/>
    <property type="match status" value="1"/>
</dbReference>
<dbReference type="Gene3D" id="3.40.50.720">
    <property type="entry name" value="NAD(P)-binding Rossmann-like Domain"/>
    <property type="match status" value="1"/>
</dbReference>
<evidence type="ECO:0000313" key="5">
    <source>
        <dbReference type="EMBL" id="KAG0143685.1"/>
    </source>
</evidence>
<evidence type="ECO:0000256" key="1">
    <source>
        <dbReference type="ARBA" id="ARBA00022857"/>
    </source>
</evidence>
<protein>
    <recommendedName>
        <fullName evidence="4">NmrA-like domain-containing protein</fullName>
    </recommendedName>
</protein>
<dbReference type="AlphaFoldDB" id="A0A9P6NBP4"/>
<dbReference type="InterPro" id="IPR051609">
    <property type="entry name" value="NmrA/Isoflavone_reductase-like"/>
</dbReference>
<evidence type="ECO:0000313" key="6">
    <source>
        <dbReference type="Proteomes" id="UP000886653"/>
    </source>
</evidence>
<proteinExistence type="predicted"/>
<reference evidence="5" key="1">
    <citation type="submission" date="2013-11" db="EMBL/GenBank/DDBJ databases">
        <title>Genome sequence of the fusiform rust pathogen reveals effectors for host alternation and coevolution with pine.</title>
        <authorList>
            <consortium name="DOE Joint Genome Institute"/>
            <person name="Smith K."/>
            <person name="Pendleton A."/>
            <person name="Kubisiak T."/>
            <person name="Anderson C."/>
            <person name="Salamov A."/>
            <person name="Aerts A."/>
            <person name="Riley R."/>
            <person name="Clum A."/>
            <person name="Lindquist E."/>
            <person name="Ence D."/>
            <person name="Campbell M."/>
            <person name="Kronenberg Z."/>
            <person name="Feau N."/>
            <person name="Dhillon B."/>
            <person name="Hamelin R."/>
            <person name="Burleigh J."/>
            <person name="Smith J."/>
            <person name="Yandell M."/>
            <person name="Nelson C."/>
            <person name="Grigoriev I."/>
            <person name="Davis J."/>
        </authorList>
    </citation>
    <scope>NUCLEOTIDE SEQUENCE</scope>
    <source>
        <strain evidence="5">G11</strain>
    </source>
</reference>
<organism evidence="5 6">
    <name type="scientific">Cronartium quercuum f. sp. fusiforme G11</name>
    <dbReference type="NCBI Taxonomy" id="708437"/>
    <lineage>
        <taxon>Eukaryota</taxon>
        <taxon>Fungi</taxon>
        <taxon>Dikarya</taxon>
        <taxon>Basidiomycota</taxon>
        <taxon>Pucciniomycotina</taxon>
        <taxon>Pucciniomycetes</taxon>
        <taxon>Pucciniales</taxon>
        <taxon>Coleosporiaceae</taxon>
        <taxon>Cronartium</taxon>
    </lineage>
</organism>
<accession>A0A9P6NBP4</accession>
<comment type="caution">
    <text evidence="5">The sequence shown here is derived from an EMBL/GenBank/DDBJ whole genome shotgun (WGS) entry which is preliminary data.</text>
</comment>
<dbReference type="PANTHER" id="PTHR47706:SF9">
    <property type="entry name" value="NMRA-LIKE DOMAIN-CONTAINING PROTEIN-RELATED"/>
    <property type="match status" value="1"/>
</dbReference>
<feature type="region of interest" description="Disordered" evidence="3">
    <location>
        <begin position="361"/>
        <end position="381"/>
    </location>
</feature>
<keyword evidence="1" id="KW-0521">NADP</keyword>
<sequence>MIIAIAGATGNLGQFITAACLNTPFRGSFREVRILTRDPSSNKAKELEKAGAVLKKTDFNQTLKEDLKDVSLFIDVLGSNGDSHKNKDLLLDAVLASDSVNYYIPSEFGVDTRLVGDYLHPEWGLKLQREKKARELGKFKVISIFTGLFMESSFGPWLGFDVQNQVFTAIGKADIPFSVTSQVDIGLAVASICSLIAKGVGNEIPDHVNISGSSQTINQAAEIFNKYSTSSEKNKEANNENPNIVKKIVNEILPHHHHQAIKVEIIPIESFKKDTLAKPFDQNFLDFLRISISEGKLDYGKDNSNKLVNPNSMWKFTSLEEYAKSVNGRPWCSDTPQDSRNPIERVNAKIGLPELIPSHFTADIGQKDGKPKIGMDQTSLP</sequence>
<dbReference type="OrthoDB" id="5283654at2759"/>
<dbReference type="InterPro" id="IPR036291">
    <property type="entry name" value="NAD(P)-bd_dom_sf"/>
</dbReference>
<dbReference type="GO" id="GO:0016491">
    <property type="term" value="F:oxidoreductase activity"/>
    <property type="evidence" value="ECO:0007669"/>
    <property type="project" value="UniProtKB-KW"/>
</dbReference>
<keyword evidence="2" id="KW-0560">Oxidoreductase</keyword>
<dbReference type="PANTHER" id="PTHR47706">
    <property type="entry name" value="NMRA-LIKE FAMILY PROTEIN"/>
    <property type="match status" value="1"/>
</dbReference>
<gene>
    <name evidence="5" type="ORF">CROQUDRAFT_660948</name>
</gene>
<evidence type="ECO:0000259" key="4">
    <source>
        <dbReference type="Pfam" id="PF05368"/>
    </source>
</evidence>
<dbReference type="Proteomes" id="UP000886653">
    <property type="component" value="Unassembled WGS sequence"/>
</dbReference>
<name>A0A9P6NBP4_9BASI</name>
<evidence type="ECO:0000256" key="2">
    <source>
        <dbReference type="ARBA" id="ARBA00023002"/>
    </source>
</evidence>
<keyword evidence="6" id="KW-1185">Reference proteome</keyword>
<evidence type="ECO:0000256" key="3">
    <source>
        <dbReference type="SAM" id="MobiDB-lite"/>
    </source>
</evidence>
<dbReference type="Pfam" id="PF05368">
    <property type="entry name" value="NmrA"/>
    <property type="match status" value="1"/>
</dbReference>
<dbReference type="EMBL" id="MU167313">
    <property type="protein sequence ID" value="KAG0143685.1"/>
    <property type="molecule type" value="Genomic_DNA"/>
</dbReference>
<dbReference type="InterPro" id="IPR008030">
    <property type="entry name" value="NmrA-like"/>
</dbReference>
<dbReference type="Gene3D" id="3.90.25.10">
    <property type="entry name" value="UDP-galactose 4-epimerase, domain 1"/>
    <property type="match status" value="1"/>
</dbReference>